<name>A0ACC0R671_9HYPO</name>
<organism evidence="1 2">
    <name type="scientific">Fusarium keratoplasticum</name>
    <dbReference type="NCBI Taxonomy" id="1328300"/>
    <lineage>
        <taxon>Eukaryota</taxon>
        <taxon>Fungi</taxon>
        <taxon>Dikarya</taxon>
        <taxon>Ascomycota</taxon>
        <taxon>Pezizomycotina</taxon>
        <taxon>Sordariomycetes</taxon>
        <taxon>Hypocreomycetidae</taxon>
        <taxon>Hypocreales</taxon>
        <taxon>Nectriaceae</taxon>
        <taxon>Fusarium</taxon>
        <taxon>Fusarium solani species complex</taxon>
    </lineage>
</organism>
<protein>
    <submittedName>
        <fullName evidence="1">Amine oxidase</fullName>
    </submittedName>
</protein>
<comment type="caution">
    <text evidence="1">The sequence shown here is derived from an EMBL/GenBank/DDBJ whole genome shotgun (WGS) entry which is preliminary data.</text>
</comment>
<dbReference type="EMBL" id="CM046505">
    <property type="protein sequence ID" value="KAI8675693.1"/>
    <property type="molecule type" value="Genomic_DNA"/>
</dbReference>
<sequence>MIPNTSEGYVWTAESGVVQGSLPCKGVIQPPTSMRNSRGVYDCIVIGAGFAGLTAARDLALVKRKVLLIEARDRIGGRTYSIEKDGYTYEMGGTWVSHFQPNLFREMQRYDMDRDLVTTRQGMYENNYYTMNLTGDDARKLAHEEAGMLQAKAWDLFVDVDGAGCRKICPLPHQQLGNVMVKREDVERVDAMSCRERFEQIKDQLTEEESALLLSLILHISGGNLDNSSLWDMIRSHALAAHSSDNFEDVWLLYKLREGQSVLAKRMFDEAVNDGLDYAFSTKVASISDWGQQVEVTTPSGERFRASQVISTIPLNVLRHIRFEPPLSPLRQEAVNIGHVNFMNKIHAEVKGSGLASWNGMSFPNILMYGYGDGVLNNGNAHIVAFGADERATGYVAEKCPEQTVEAFQKLHPMKIEKMIFHNWNTDPYSQGGPAWWAPGYMSRFQNELQSPHGNVRFASADWAHGWRAFIDGAIEQGHLNAKAVLSSLGPISARTLSQL</sequence>
<accession>A0ACC0R671</accession>
<gene>
    <name evidence="1" type="ORF">NCS57_00471200</name>
</gene>
<dbReference type="Proteomes" id="UP001065298">
    <property type="component" value="Chromosome 3"/>
</dbReference>
<proteinExistence type="predicted"/>
<evidence type="ECO:0000313" key="1">
    <source>
        <dbReference type="EMBL" id="KAI8675693.1"/>
    </source>
</evidence>
<reference evidence="1" key="1">
    <citation type="submission" date="2022-06" db="EMBL/GenBank/DDBJ databases">
        <title>Fusarium solani species complex genomes reveal bases of compartmentalisation and animal pathogenesis.</title>
        <authorList>
            <person name="Tsai I.J."/>
        </authorList>
    </citation>
    <scope>NUCLEOTIDE SEQUENCE</scope>
    <source>
        <strain evidence="1">Fu6.1</strain>
    </source>
</reference>
<evidence type="ECO:0000313" key="2">
    <source>
        <dbReference type="Proteomes" id="UP001065298"/>
    </source>
</evidence>
<keyword evidence="2" id="KW-1185">Reference proteome</keyword>